<reference evidence="5" key="1">
    <citation type="submission" date="2022-07" db="EMBL/GenBank/DDBJ databases">
        <title>Fungi with potential for degradation of polypropylene.</title>
        <authorList>
            <person name="Gostincar C."/>
        </authorList>
    </citation>
    <scope>NUCLEOTIDE SEQUENCE</scope>
    <source>
        <strain evidence="5">EXF-13308</strain>
    </source>
</reference>
<dbReference type="Proteomes" id="UP001174694">
    <property type="component" value="Unassembled WGS sequence"/>
</dbReference>
<dbReference type="CDD" id="cd12148">
    <property type="entry name" value="fungal_TF_MHR"/>
    <property type="match status" value="1"/>
</dbReference>
<dbReference type="SMART" id="SM00906">
    <property type="entry name" value="Fungal_trans"/>
    <property type="match status" value="1"/>
</dbReference>
<evidence type="ECO:0000256" key="2">
    <source>
        <dbReference type="ARBA" id="ARBA00023163"/>
    </source>
</evidence>
<name>A0AA38VSX4_9PEZI</name>
<sequence>MMSSKSLAQDGPFPSRLLATDLEHLTVDAHPVFIAHQMLLFATQLQKNSYFERADLSDGLLAIMDRLINATTALVTTNEEFYGTVEILQCMIMEAAYQLGNGSIQKSWRANRRAMLVAQEMGVHCPCNRKFKTLDPRTEINREVVWFRILYSDRYYCLILGFPQGSSDTSMAFGPAMADDEPLGRLDRAHAAVAARLLERIDGRDLPPEEDSAVTRMIDTELLRAAKAMPIKFWLQPNFHGISLESNQEFWETWRGMSQVYHYNLINQLHLRQLLRFKSDGSGDYSKLACMSANREVLARYMSYRATNARNGSCLTFDFLTLMAAITLLLAHLDNHIRRRAQSTSVLEHQRLCDRTMLEQVLSIMETISEVTHDPMSESSIKMLRCLLRIEEDAAEGGRYSAQCVQQPGHSRHGGEEDHEGPWDNRTVLRICIPYFGFVRIVREGTGPAESGFLPTPQSSEELGMSLPANPGAGHSLDSLGLLQAQQPLIGEARPPTNPVSEQSFPAPPTTASYEECPLQEYWNPGMMEGADDWAFQGVDLGFFDTR</sequence>
<accession>A0AA38VSX4</accession>
<dbReference type="PANTHER" id="PTHR47840">
    <property type="entry name" value="ZN(II)2CYS6 TRANSCRIPTION FACTOR (EUROFUNG)-RELATED"/>
    <property type="match status" value="1"/>
</dbReference>
<keyword evidence="5" id="KW-0238">DNA-binding</keyword>
<protein>
    <submittedName>
        <fullName evidence="5">Zn(2)-C6 fungal-type DNA-binding domain protein</fullName>
    </submittedName>
</protein>
<dbReference type="PANTHER" id="PTHR47840:SF1">
    <property type="entry name" value="ZN(II)2CYS6 TRANSCRIPTION FACTOR (EUROFUNG)"/>
    <property type="match status" value="1"/>
</dbReference>
<evidence type="ECO:0000256" key="3">
    <source>
        <dbReference type="ARBA" id="ARBA00023242"/>
    </source>
</evidence>
<evidence type="ECO:0000259" key="4">
    <source>
        <dbReference type="SMART" id="SM00906"/>
    </source>
</evidence>
<keyword evidence="3" id="KW-0539">Nucleus</keyword>
<comment type="caution">
    <text evidence="5">The sequence shown here is derived from an EMBL/GenBank/DDBJ whole genome shotgun (WGS) entry which is preliminary data.</text>
</comment>
<dbReference type="AlphaFoldDB" id="A0AA38VSX4"/>
<organism evidence="5 6">
    <name type="scientific">Pleurostoma richardsiae</name>
    <dbReference type="NCBI Taxonomy" id="41990"/>
    <lineage>
        <taxon>Eukaryota</taxon>
        <taxon>Fungi</taxon>
        <taxon>Dikarya</taxon>
        <taxon>Ascomycota</taxon>
        <taxon>Pezizomycotina</taxon>
        <taxon>Sordariomycetes</taxon>
        <taxon>Sordariomycetidae</taxon>
        <taxon>Calosphaeriales</taxon>
        <taxon>Pleurostomataceae</taxon>
        <taxon>Pleurostoma</taxon>
    </lineage>
</organism>
<evidence type="ECO:0000256" key="1">
    <source>
        <dbReference type="ARBA" id="ARBA00023015"/>
    </source>
</evidence>
<dbReference type="GO" id="GO:0008270">
    <property type="term" value="F:zinc ion binding"/>
    <property type="evidence" value="ECO:0007669"/>
    <property type="project" value="InterPro"/>
</dbReference>
<dbReference type="GO" id="GO:0003677">
    <property type="term" value="F:DNA binding"/>
    <property type="evidence" value="ECO:0007669"/>
    <property type="project" value="UniProtKB-KW"/>
</dbReference>
<dbReference type="EMBL" id="JANBVO010000008">
    <property type="protein sequence ID" value="KAJ9150197.1"/>
    <property type="molecule type" value="Genomic_DNA"/>
</dbReference>
<evidence type="ECO:0000313" key="6">
    <source>
        <dbReference type="Proteomes" id="UP001174694"/>
    </source>
</evidence>
<feature type="domain" description="Xylanolytic transcriptional activator regulatory" evidence="4">
    <location>
        <begin position="107"/>
        <end position="181"/>
    </location>
</feature>
<dbReference type="Pfam" id="PF04082">
    <property type="entry name" value="Fungal_trans"/>
    <property type="match status" value="1"/>
</dbReference>
<dbReference type="InterPro" id="IPR007219">
    <property type="entry name" value="XnlR_reg_dom"/>
</dbReference>
<gene>
    <name evidence="5" type="ORF">NKR23_g3752</name>
</gene>
<keyword evidence="6" id="KW-1185">Reference proteome</keyword>
<dbReference type="GO" id="GO:0006351">
    <property type="term" value="P:DNA-templated transcription"/>
    <property type="evidence" value="ECO:0007669"/>
    <property type="project" value="InterPro"/>
</dbReference>
<evidence type="ECO:0000313" key="5">
    <source>
        <dbReference type="EMBL" id="KAJ9150197.1"/>
    </source>
</evidence>
<keyword evidence="1" id="KW-0805">Transcription regulation</keyword>
<proteinExistence type="predicted"/>
<keyword evidence="2" id="KW-0804">Transcription</keyword>